<dbReference type="PANTHER" id="PTHR30429:SF0">
    <property type="entry name" value="METHIONINE-BINDING LIPOPROTEIN METQ"/>
    <property type="match status" value="1"/>
</dbReference>
<dbReference type="PROSITE" id="PS51257">
    <property type="entry name" value="PROKAR_LIPOPROTEIN"/>
    <property type="match status" value="1"/>
</dbReference>
<dbReference type="PANTHER" id="PTHR30429">
    <property type="entry name" value="D-METHIONINE-BINDING LIPOPROTEIN METQ"/>
    <property type="match status" value="1"/>
</dbReference>
<keyword evidence="6" id="KW-0449">Lipoprotein</keyword>
<evidence type="ECO:0000256" key="4">
    <source>
        <dbReference type="ARBA" id="ARBA00023136"/>
    </source>
</evidence>
<protein>
    <submittedName>
        <fullName evidence="7">MetQ/NlpA family ABC transporter substrate-binding protein</fullName>
    </submittedName>
</protein>
<evidence type="ECO:0000313" key="8">
    <source>
        <dbReference type="Proteomes" id="UP001152879"/>
    </source>
</evidence>
<keyword evidence="5" id="KW-0564">Palmitate</keyword>
<dbReference type="EMBL" id="JANFML010000015">
    <property type="protein sequence ID" value="MDG4512381.1"/>
    <property type="molecule type" value="Genomic_DNA"/>
</dbReference>
<accession>A0A9X4RNU5</accession>
<organism evidence="7 8">
    <name type="scientific">Streptococcus suis</name>
    <dbReference type="NCBI Taxonomy" id="1307"/>
    <lineage>
        <taxon>Bacteria</taxon>
        <taxon>Bacillati</taxon>
        <taxon>Bacillota</taxon>
        <taxon>Bacilli</taxon>
        <taxon>Lactobacillales</taxon>
        <taxon>Streptococcaceae</taxon>
        <taxon>Streptococcus</taxon>
    </lineage>
</organism>
<dbReference type="GO" id="GO:0016020">
    <property type="term" value="C:membrane"/>
    <property type="evidence" value="ECO:0007669"/>
    <property type="project" value="UniProtKB-SubCell"/>
</dbReference>
<comment type="caution">
    <text evidence="7">The sequence shown here is derived from an EMBL/GenBank/DDBJ whole genome shotgun (WGS) entry which is preliminary data.</text>
</comment>
<dbReference type="Proteomes" id="UP001152879">
    <property type="component" value="Unassembled WGS sequence"/>
</dbReference>
<dbReference type="Gene3D" id="3.40.190.10">
    <property type="entry name" value="Periplasmic binding protein-like II"/>
    <property type="match status" value="2"/>
</dbReference>
<dbReference type="Pfam" id="PF03180">
    <property type="entry name" value="Lipoprotein_9"/>
    <property type="match status" value="1"/>
</dbReference>
<gene>
    <name evidence="7" type="ORF">NOL15_05905</name>
</gene>
<sequence>MFRNLQKYLFLIGAAILLFILGACNTEKSAENISENKIIHYGKAAGPYTVLFEDAIIPILEKKGYSFEVTEFSDLVQNDTALAEGDIDVNVEQHTAYMNNFNSSNNANLVALTPIPTVAAALYSSKHKSLNEIKNGAKIAIPSDPSNTSRALAIIEKANWITLDKTADRTALTVDDIVDNKYNIEFILVESAQIPPALDDFDYAVIVGAIVYSAKIDPSTALLKEDIADHLWLQVVVNEDNKNSQWAKDIVEAYQSDEFVAYLEENNDGLWSIPSNN</sequence>
<evidence type="ECO:0000313" key="7">
    <source>
        <dbReference type="EMBL" id="MDG4512381.1"/>
    </source>
</evidence>
<evidence type="ECO:0000256" key="6">
    <source>
        <dbReference type="ARBA" id="ARBA00023288"/>
    </source>
</evidence>
<proteinExistence type="inferred from homology"/>
<evidence type="ECO:0000256" key="3">
    <source>
        <dbReference type="ARBA" id="ARBA00022729"/>
    </source>
</evidence>
<keyword evidence="4" id="KW-0472">Membrane</keyword>
<comment type="similarity">
    <text evidence="2">Belongs to the NlpA lipoprotein family.</text>
</comment>
<dbReference type="SUPFAM" id="SSF53850">
    <property type="entry name" value="Periplasmic binding protein-like II"/>
    <property type="match status" value="1"/>
</dbReference>
<keyword evidence="3" id="KW-0732">Signal</keyword>
<name>A0A9X4RNU5_STRSU</name>
<evidence type="ECO:0000256" key="2">
    <source>
        <dbReference type="ARBA" id="ARBA00008973"/>
    </source>
</evidence>
<evidence type="ECO:0000256" key="5">
    <source>
        <dbReference type="ARBA" id="ARBA00023139"/>
    </source>
</evidence>
<reference evidence="7" key="1">
    <citation type="submission" date="2022-07" db="EMBL/GenBank/DDBJ databases">
        <title>Whole Genome Sequencing of Streptococcus suis.</title>
        <authorList>
            <person name="Dai X."/>
            <person name="Huang J."/>
            <person name="Wang L."/>
        </authorList>
    </citation>
    <scope>NUCLEOTIDE SEQUENCE</scope>
    <source>
        <strain evidence="7">SFB2</strain>
    </source>
</reference>
<dbReference type="InterPro" id="IPR004872">
    <property type="entry name" value="Lipoprotein_NlpA"/>
</dbReference>
<evidence type="ECO:0000256" key="1">
    <source>
        <dbReference type="ARBA" id="ARBA00004635"/>
    </source>
</evidence>
<dbReference type="AlphaFoldDB" id="A0A9X4RNU5"/>
<comment type="subcellular location">
    <subcellularLocation>
        <location evidence="1">Membrane</location>
        <topology evidence="1">Lipid-anchor</topology>
    </subcellularLocation>
</comment>